<feature type="non-terminal residue" evidence="1">
    <location>
        <position position="23"/>
    </location>
</feature>
<dbReference type="EMBL" id="LXQA010988902">
    <property type="protein sequence ID" value="MCI80150.1"/>
    <property type="molecule type" value="Genomic_DNA"/>
</dbReference>
<evidence type="ECO:0000313" key="1">
    <source>
        <dbReference type="EMBL" id="MCI80150.1"/>
    </source>
</evidence>
<dbReference type="Proteomes" id="UP000265520">
    <property type="component" value="Unassembled WGS sequence"/>
</dbReference>
<sequence length="23" mass="2488">MAEGKESKIVPPSPQVLTITFQS</sequence>
<reference evidence="1 2" key="1">
    <citation type="journal article" date="2018" name="Front. Plant Sci.">
        <title>Red Clover (Trifolium pratense) and Zigzag Clover (T. medium) - A Picture of Genomic Similarities and Differences.</title>
        <authorList>
            <person name="Dluhosova J."/>
            <person name="Istvanek J."/>
            <person name="Nedelnik J."/>
            <person name="Repkova J."/>
        </authorList>
    </citation>
    <scope>NUCLEOTIDE SEQUENCE [LARGE SCALE GENOMIC DNA]</scope>
    <source>
        <strain evidence="2">cv. 10/8</strain>
        <tissue evidence="1">Leaf</tissue>
    </source>
</reference>
<evidence type="ECO:0000313" key="2">
    <source>
        <dbReference type="Proteomes" id="UP000265520"/>
    </source>
</evidence>
<accession>A0A392V171</accession>
<comment type="caution">
    <text evidence="1">The sequence shown here is derived from an EMBL/GenBank/DDBJ whole genome shotgun (WGS) entry which is preliminary data.</text>
</comment>
<dbReference type="AlphaFoldDB" id="A0A392V171"/>
<name>A0A392V171_9FABA</name>
<keyword evidence="2" id="KW-1185">Reference proteome</keyword>
<organism evidence="1 2">
    <name type="scientific">Trifolium medium</name>
    <dbReference type="NCBI Taxonomy" id="97028"/>
    <lineage>
        <taxon>Eukaryota</taxon>
        <taxon>Viridiplantae</taxon>
        <taxon>Streptophyta</taxon>
        <taxon>Embryophyta</taxon>
        <taxon>Tracheophyta</taxon>
        <taxon>Spermatophyta</taxon>
        <taxon>Magnoliopsida</taxon>
        <taxon>eudicotyledons</taxon>
        <taxon>Gunneridae</taxon>
        <taxon>Pentapetalae</taxon>
        <taxon>rosids</taxon>
        <taxon>fabids</taxon>
        <taxon>Fabales</taxon>
        <taxon>Fabaceae</taxon>
        <taxon>Papilionoideae</taxon>
        <taxon>50 kb inversion clade</taxon>
        <taxon>NPAAA clade</taxon>
        <taxon>Hologalegina</taxon>
        <taxon>IRL clade</taxon>
        <taxon>Trifolieae</taxon>
        <taxon>Trifolium</taxon>
    </lineage>
</organism>
<protein>
    <submittedName>
        <fullName evidence="1">Uncharacterized protein</fullName>
    </submittedName>
</protein>
<proteinExistence type="predicted"/>